<organism evidence="12 13">
    <name type="scientific">Calorimonas adulescens</name>
    <dbReference type="NCBI Taxonomy" id="2606906"/>
    <lineage>
        <taxon>Bacteria</taxon>
        <taxon>Bacillati</taxon>
        <taxon>Bacillota</taxon>
        <taxon>Clostridia</taxon>
        <taxon>Thermoanaerobacterales</taxon>
        <taxon>Thermoanaerobacteraceae</taxon>
        <taxon>Calorimonas</taxon>
    </lineage>
</organism>
<dbReference type="GO" id="GO:0003887">
    <property type="term" value="F:DNA-directed DNA polymerase activity"/>
    <property type="evidence" value="ECO:0007669"/>
    <property type="project" value="UniProtKB-KW"/>
</dbReference>
<dbReference type="InterPro" id="IPR022311">
    <property type="entry name" value="PolX-like"/>
</dbReference>
<dbReference type="SUPFAM" id="SSF81301">
    <property type="entry name" value="Nucleotidyltransferase"/>
    <property type="match status" value="1"/>
</dbReference>
<name>A0A5D8QCF5_9THEO</name>
<dbReference type="CDD" id="cd00141">
    <property type="entry name" value="NT_POLXc"/>
    <property type="match status" value="1"/>
</dbReference>
<evidence type="ECO:0000313" key="13">
    <source>
        <dbReference type="Proteomes" id="UP000322976"/>
    </source>
</evidence>
<dbReference type="EC" id="2.7.7.7" evidence="2"/>
<evidence type="ECO:0000256" key="2">
    <source>
        <dbReference type="ARBA" id="ARBA00012417"/>
    </source>
</evidence>
<dbReference type="InterPro" id="IPR043519">
    <property type="entry name" value="NT_sf"/>
</dbReference>
<evidence type="ECO:0000256" key="6">
    <source>
        <dbReference type="ARBA" id="ARBA00022705"/>
    </source>
</evidence>
<dbReference type="FunFam" id="3.20.20.140:FF:000047">
    <property type="entry name" value="PHP domain-containing protein"/>
    <property type="match status" value="1"/>
</dbReference>
<keyword evidence="7" id="KW-0239">DNA-directed DNA polymerase</keyword>
<dbReference type="NCBIfam" id="NF006375">
    <property type="entry name" value="PRK08609.1"/>
    <property type="match status" value="1"/>
</dbReference>
<dbReference type="InterPro" id="IPR027421">
    <property type="entry name" value="DNA_pol_lamdba_lyase_dom_sf"/>
</dbReference>
<dbReference type="GO" id="GO:0003677">
    <property type="term" value="F:DNA binding"/>
    <property type="evidence" value="ECO:0007669"/>
    <property type="project" value="InterPro"/>
</dbReference>
<keyword evidence="12" id="KW-0269">Exonuclease</keyword>
<dbReference type="PIRSF" id="PIRSF005047">
    <property type="entry name" value="UCP005047_YshC"/>
    <property type="match status" value="1"/>
</dbReference>
<reference evidence="12 13" key="1">
    <citation type="submission" date="2019-08" db="EMBL/GenBank/DDBJ databases">
        <title>Calorimonas adulescens gen. nov., sp. nov., an anaerobic thermophilic bacterium from Sakhalin hot spring.</title>
        <authorList>
            <person name="Khomyakova M.A."/>
            <person name="Merkel A.Y."/>
            <person name="Novikov A."/>
            <person name="Bonch-Osmolovskaya E.A."/>
            <person name="Slobodkin A.I."/>
        </authorList>
    </citation>
    <scope>NUCLEOTIDE SEQUENCE [LARGE SCALE GENOMIC DNA]</scope>
    <source>
        <strain evidence="12 13">A05MB</strain>
    </source>
</reference>
<evidence type="ECO:0000256" key="3">
    <source>
        <dbReference type="ARBA" id="ARBA00022634"/>
    </source>
</evidence>
<dbReference type="InterPro" id="IPR050243">
    <property type="entry name" value="PHP_phosphatase"/>
</dbReference>
<dbReference type="SMART" id="SM00278">
    <property type="entry name" value="HhH1"/>
    <property type="match status" value="3"/>
</dbReference>
<dbReference type="InterPro" id="IPR003583">
    <property type="entry name" value="Hlx-hairpin-Hlx_DNA-bd_motif"/>
</dbReference>
<dbReference type="Gene3D" id="3.30.460.10">
    <property type="entry name" value="Beta Polymerase, domain 2"/>
    <property type="match status" value="1"/>
</dbReference>
<evidence type="ECO:0000259" key="10">
    <source>
        <dbReference type="SMART" id="SM00481"/>
    </source>
</evidence>
<evidence type="ECO:0000313" key="12">
    <source>
        <dbReference type="EMBL" id="TZE81213.1"/>
    </source>
</evidence>
<keyword evidence="3" id="KW-0237">DNA synthesis</keyword>
<dbReference type="GO" id="GO:0004527">
    <property type="term" value="F:exonuclease activity"/>
    <property type="evidence" value="ECO:0007669"/>
    <property type="project" value="UniProtKB-KW"/>
</dbReference>
<keyword evidence="12" id="KW-0378">Hydrolase</keyword>
<feature type="domain" description="Polymerase/histidinol phosphatase N-terminal" evidence="10">
    <location>
        <begin position="337"/>
        <end position="416"/>
    </location>
</feature>
<dbReference type="Pfam" id="PF02811">
    <property type="entry name" value="PHP"/>
    <property type="match status" value="1"/>
</dbReference>
<evidence type="ECO:0000256" key="8">
    <source>
        <dbReference type="ARBA" id="ARBA00049244"/>
    </source>
</evidence>
<dbReference type="SUPFAM" id="SSF158702">
    <property type="entry name" value="Sec63 N-terminal domain-like"/>
    <property type="match status" value="1"/>
</dbReference>
<dbReference type="GO" id="GO:0042578">
    <property type="term" value="F:phosphoric ester hydrolase activity"/>
    <property type="evidence" value="ECO:0007669"/>
    <property type="project" value="TreeGrafter"/>
</dbReference>
<dbReference type="SMART" id="SM00483">
    <property type="entry name" value="POLXc"/>
    <property type="match status" value="1"/>
</dbReference>
<proteinExistence type="predicted"/>
<dbReference type="Proteomes" id="UP000322976">
    <property type="component" value="Unassembled WGS sequence"/>
</dbReference>
<feature type="domain" description="Helix-hairpin-helix DNA-binding motif class 1" evidence="9">
    <location>
        <begin position="126"/>
        <end position="145"/>
    </location>
</feature>
<dbReference type="SUPFAM" id="SSF89550">
    <property type="entry name" value="PHP domain-like"/>
    <property type="match status" value="1"/>
</dbReference>
<dbReference type="InterPro" id="IPR004013">
    <property type="entry name" value="PHP_dom"/>
</dbReference>
<dbReference type="GO" id="GO:0006281">
    <property type="term" value="P:DNA repair"/>
    <property type="evidence" value="ECO:0007669"/>
    <property type="project" value="InterPro"/>
</dbReference>
<feature type="domain" description="DNA-directed DNA polymerase X" evidence="11">
    <location>
        <begin position="2"/>
        <end position="313"/>
    </location>
</feature>
<dbReference type="Gene3D" id="3.20.20.140">
    <property type="entry name" value="Metal-dependent hydrolases"/>
    <property type="match status" value="1"/>
</dbReference>
<dbReference type="Pfam" id="PF14520">
    <property type="entry name" value="HHH_5"/>
    <property type="match status" value="1"/>
</dbReference>
<keyword evidence="13" id="KW-1185">Reference proteome</keyword>
<evidence type="ECO:0000256" key="4">
    <source>
        <dbReference type="ARBA" id="ARBA00022679"/>
    </source>
</evidence>
<dbReference type="GO" id="GO:0005829">
    <property type="term" value="C:cytosol"/>
    <property type="evidence" value="ECO:0007669"/>
    <property type="project" value="TreeGrafter"/>
</dbReference>
<dbReference type="InterPro" id="IPR003141">
    <property type="entry name" value="Pol/His_phosphatase_N"/>
</dbReference>
<dbReference type="InterPro" id="IPR047967">
    <property type="entry name" value="PolX_PHP"/>
</dbReference>
<dbReference type="InterPro" id="IPR002054">
    <property type="entry name" value="DNA-dir_DNA_pol_X"/>
</dbReference>
<keyword evidence="4" id="KW-0808">Transferase</keyword>
<dbReference type="InterPro" id="IPR010996">
    <property type="entry name" value="HHH_MUS81"/>
</dbReference>
<dbReference type="Pfam" id="PF14791">
    <property type="entry name" value="DNA_pol_B_thumb"/>
    <property type="match status" value="1"/>
</dbReference>
<dbReference type="Gene3D" id="1.10.150.20">
    <property type="entry name" value="5' to 3' exonuclease, C-terminal subdomain"/>
    <property type="match status" value="1"/>
</dbReference>
<dbReference type="RefSeq" id="WP_149545829.1">
    <property type="nucleotide sequence ID" value="NZ_VTPS01000016.1"/>
</dbReference>
<dbReference type="AlphaFoldDB" id="A0A5D8QCF5"/>
<feature type="domain" description="Helix-hairpin-helix DNA-binding motif class 1" evidence="9">
    <location>
        <begin position="91"/>
        <end position="110"/>
    </location>
</feature>
<accession>A0A5D8QCF5</accession>
<evidence type="ECO:0000259" key="11">
    <source>
        <dbReference type="SMART" id="SM00483"/>
    </source>
</evidence>
<comment type="cofactor">
    <cofactor evidence="1">
        <name>Mg(2+)</name>
        <dbReference type="ChEBI" id="CHEBI:18420"/>
    </cofactor>
</comment>
<sequence>MDKNQLIEILNKIGVLLEIKGENPFKSKAYYNAARTLENLDEDIESLIREDRLKDLKGIGDALNKKIIEYYTTGRIEYYESLKAELPESLLEIMNVPGIGPKKIGVLYRQLGIKNIGELEYACIENRLIELPGFGEKTQKKFLDGIMQYKKYQGKYLYSEAYGQAEEILSYLKSCKDIINIEVAGSLRRKREIIRDVDILVSSSKPQEVMDIFLNGPYVRETIAAGETKSSIYTRYGIQVDLRVIGPEEYPYALQYFTGSKEHNVAMRHRSKEMGLKMNEYGLFRGEENIQVKDEVELYKMLGLDFIPPELREDMGEIEAAANHSLPYLISDKDIKGIFHVHTIYSDGKATIEEIAYKAKELGYEYIGITDHSQSAFYAGGLKEEDLLRQWDEIDHLNEMIGGVKILKGIESDILIDGSLDYPEELLKRFDFIIGSVHSNFGLSEYNMTERIVKALQNPYLTILGHPTGRLLLSREGYKLDIKRVIDEAARNNKIIEINANPYRLDMDWRMLKIAKEKGVRFAIGPDAHNIEGLKDVKYGVGIARKGWLEPQDVINCMDMEDIIKLF</sequence>
<evidence type="ECO:0000256" key="1">
    <source>
        <dbReference type="ARBA" id="ARBA00001946"/>
    </source>
</evidence>
<protein>
    <recommendedName>
        <fullName evidence="2">DNA-directed DNA polymerase</fullName>
        <ecNumber evidence="2">2.7.7.7</ecNumber>
    </recommendedName>
</protein>
<comment type="catalytic activity">
    <reaction evidence="8">
        <text>DNA(n) + a 2'-deoxyribonucleoside 5'-triphosphate = DNA(n+1) + diphosphate</text>
        <dbReference type="Rhea" id="RHEA:22508"/>
        <dbReference type="Rhea" id="RHEA-COMP:17339"/>
        <dbReference type="Rhea" id="RHEA-COMP:17340"/>
        <dbReference type="ChEBI" id="CHEBI:33019"/>
        <dbReference type="ChEBI" id="CHEBI:61560"/>
        <dbReference type="ChEBI" id="CHEBI:173112"/>
        <dbReference type="EC" id="2.7.7.7"/>
    </reaction>
</comment>
<keyword evidence="6" id="KW-0235">DNA replication</keyword>
<dbReference type="EMBL" id="VTPS01000016">
    <property type="protein sequence ID" value="TZE81213.1"/>
    <property type="molecule type" value="Genomic_DNA"/>
</dbReference>
<keyword evidence="5" id="KW-0548">Nucleotidyltransferase</keyword>
<dbReference type="Pfam" id="PF14716">
    <property type="entry name" value="HHH_8"/>
    <property type="match status" value="1"/>
</dbReference>
<dbReference type="SUPFAM" id="SSF47802">
    <property type="entry name" value="DNA polymerase beta, N-terminal domain-like"/>
    <property type="match status" value="1"/>
</dbReference>
<keyword evidence="12" id="KW-0540">Nuclease</keyword>
<evidence type="ECO:0000259" key="9">
    <source>
        <dbReference type="SMART" id="SM00278"/>
    </source>
</evidence>
<feature type="domain" description="Helix-hairpin-helix DNA-binding motif class 1" evidence="9">
    <location>
        <begin position="51"/>
        <end position="70"/>
    </location>
</feature>
<dbReference type="InterPro" id="IPR037160">
    <property type="entry name" value="DNA_Pol_thumb_sf"/>
</dbReference>
<evidence type="ECO:0000256" key="5">
    <source>
        <dbReference type="ARBA" id="ARBA00022695"/>
    </source>
</evidence>
<dbReference type="Gene3D" id="1.10.150.110">
    <property type="entry name" value="DNA polymerase beta, N-terminal domain-like"/>
    <property type="match status" value="1"/>
</dbReference>
<gene>
    <name evidence="12" type="primary">polX</name>
    <name evidence="12" type="ORF">FWJ32_10080</name>
</gene>
<dbReference type="InterPro" id="IPR029398">
    <property type="entry name" value="PolB_thumb"/>
</dbReference>
<comment type="caution">
    <text evidence="12">The sequence shown here is derived from an EMBL/GenBank/DDBJ whole genome shotgun (WGS) entry which is preliminary data.</text>
</comment>
<dbReference type="Gene3D" id="3.30.210.10">
    <property type="entry name" value="DNA polymerase, thumb domain"/>
    <property type="match status" value="1"/>
</dbReference>
<dbReference type="PANTHER" id="PTHR36928">
    <property type="entry name" value="PHOSPHATASE YCDX-RELATED"/>
    <property type="match status" value="1"/>
</dbReference>
<dbReference type="PANTHER" id="PTHR36928:SF1">
    <property type="entry name" value="PHOSPHATASE YCDX-RELATED"/>
    <property type="match status" value="1"/>
</dbReference>
<dbReference type="SMART" id="SM00481">
    <property type="entry name" value="POLIIIAc"/>
    <property type="match status" value="1"/>
</dbReference>
<evidence type="ECO:0000256" key="7">
    <source>
        <dbReference type="ARBA" id="ARBA00022932"/>
    </source>
</evidence>
<dbReference type="InterPro" id="IPR016195">
    <property type="entry name" value="Pol/histidinol_Pase-like"/>
</dbReference>
<dbReference type="CDD" id="cd07436">
    <property type="entry name" value="PHP_PolX"/>
    <property type="match status" value="1"/>
</dbReference>
<dbReference type="GO" id="GO:0008270">
    <property type="term" value="F:zinc ion binding"/>
    <property type="evidence" value="ECO:0007669"/>
    <property type="project" value="TreeGrafter"/>
</dbReference>